<feature type="transmembrane region" description="Helical" evidence="1">
    <location>
        <begin position="149"/>
        <end position="170"/>
    </location>
</feature>
<dbReference type="GeneID" id="85307493"/>
<keyword evidence="1" id="KW-0472">Membrane</keyword>
<dbReference type="Proteomes" id="UP001244011">
    <property type="component" value="Unassembled WGS sequence"/>
</dbReference>
<evidence type="ECO:0000313" key="4">
    <source>
        <dbReference type="Proteomes" id="UP001244011"/>
    </source>
</evidence>
<dbReference type="EMBL" id="MU838999">
    <property type="protein sequence ID" value="KAK1771170.1"/>
    <property type="molecule type" value="Genomic_DNA"/>
</dbReference>
<keyword evidence="1" id="KW-1133">Transmembrane helix</keyword>
<evidence type="ECO:0000256" key="1">
    <source>
        <dbReference type="SAM" id="Phobius"/>
    </source>
</evidence>
<feature type="transmembrane region" description="Helical" evidence="1">
    <location>
        <begin position="103"/>
        <end position="129"/>
    </location>
</feature>
<keyword evidence="3" id="KW-0012">Acyltransferase</keyword>
<accession>A0AAJ0C6Q2</accession>
<keyword evidence="4" id="KW-1185">Reference proteome</keyword>
<protein>
    <submittedName>
        <fullName evidence="3">Acyltransferase</fullName>
    </submittedName>
</protein>
<dbReference type="AlphaFoldDB" id="A0AAJ0C6Q2"/>
<organism evidence="3 4">
    <name type="scientific">Phialemonium atrogriseum</name>
    <dbReference type="NCBI Taxonomy" id="1093897"/>
    <lineage>
        <taxon>Eukaryota</taxon>
        <taxon>Fungi</taxon>
        <taxon>Dikarya</taxon>
        <taxon>Ascomycota</taxon>
        <taxon>Pezizomycotina</taxon>
        <taxon>Sordariomycetes</taxon>
        <taxon>Sordariomycetidae</taxon>
        <taxon>Cephalothecales</taxon>
        <taxon>Cephalothecaceae</taxon>
        <taxon>Phialemonium</taxon>
    </lineage>
</organism>
<dbReference type="GO" id="GO:0016747">
    <property type="term" value="F:acyltransferase activity, transferring groups other than amino-acyl groups"/>
    <property type="evidence" value="ECO:0007669"/>
    <property type="project" value="InterPro"/>
</dbReference>
<reference evidence="3" key="1">
    <citation type="submission" date="2023-06" db="EMBL/GenBank/DDBJ databases">
        <title>Genome-scale phylogeny and comparative genomics of the fungal order Sordariales.</title>
        <authorList>
            <consortium name="Lawrence Berkeley National Laboratory"/>
            <person name="Hensen N."/>
            <person name="Bonometti L."/>
            <person name="Westerberg I."/>
            <person name="Brannstrom I.O."/>
            <person name="Guillou S."/>
            <person name="Cros-Aarteil S."/>
            <person name="Calhoun S."/>
            <person name="Haridas S."/>
            <person name="Kuo A."/>
            <person name="Mondo S."/>
            <person name="Pangilinan J."/>
            <person name="Riley R."/>
            <person name="Labutti K."/>
            <person name="Andreopoulos B."/>
            <person name="Lipzen A."/>
            <person name="Chen C."/>
            <person name="Yanf M."/>
            <person name="Daum C."/>
            <person name="Ng V."/>
            <person name="Clum A."/>
            <person name="Steindorff A."/>
            <person name="Ohm R."/>
            <person name="Martin F."/>
            <person name="Silar P."/>
            <person name="Natvig D."/>
            <person name="Lalanne C."/>
            <person name="Gautier V."/>
            <person name="Ament-Velasquez S.L."/>
            <person name="Kruys A."/>
            <person name="Hutchinson M.I."/>
            <person name="Powell A.J."/>
            <person name="Barry K."/>
            <person name="Miller A.N."/>
            <person name="Grigoriev I.V."/>
            <person name="Debuchy R."/>
            <person name="Gladieux P."/>
            <person name="Thoren M.H."/>
            <person name="Johannesson H."/>
        </authorList>
    </citation>
    <scope>NUCLEOTIDE SEQUENCE</scope>
    <source>
        <strain evidence="3">8032-3</strain>
    </source>
</reference>
<proteinExistence type="predicted"/>
<evidence type="ECO:0000259" key="2">
    <source>
        <dbReference type="Pfam" id="PF01757"/>
    </source>
</evidence>
<dbReference type="RefSeq" id="XP_060287383.1">
    <property type="nucleotide sequence ID" value="XM_060424306.1"/>
</dbReference>
<feature type="transmembrane region" description="Helical" evidence="1">
    <location>
        <begin position="460"/>
        <end position="482"/>
    </location>
</feature>
<dbReference type="InterPro" id="IPR002656">
    <property type="entry name" value="Acyl_transf_3_dom"/>
</dbReference>
<sequence length="543" mass="60562">MNGHASSGHPLAQEESASLLDEKRLSDIESDVRRAAIETHFSTRRRIWASAAQAYGGKLLSVPWHSLALRAVIFLLPSFVQSKFSRDAGLRGSSSIHRSGPTAYLDGIRGLAALFVFFCHLSYTCFVIAEGWGYGEDNYHVLRLPIVRLFYQGPPMVCVFFVVSGYALSLRPLKFARSRSSDAFATTMSSFVFRRAIRLFLPTAASTLLVVCLLRAGLYEWTRDFADDPAYMRNVHELHYHRLPTAGAQLADWGRALFGFVHVWGWEKFGGSTGLDLHLWTIPVEFRASMVLFLTLVGTARLRTGARFLALGLVMWFTYRSDRWDMLLFYCGMVLAEWDLIRGAHNTPSPSAPPASSSSSSSGLSLLGHGHGPGPPALPRGRRLKAALWIGLSVVALYLMSQPDVGHDDTPGWVFLSLLIPAWFSDRYRYWQCAGSVLFVLSVGRSPAWQRLFNARVVQYLGRISYALYLMHGPVMHTVGFATERWAWGVTGVEGQAYARGFVLASFVNVPVVIWAADVFWRAVDAPIVRFAKWFEAKCSVSD</sequence>
<dbReference type="PANTHER" id="PTHR23028">
    <property type="entry name" value="ACETYLTRANSFERASE"/>
    <property type="match status" value="1"/>
</dbReference>
<dbReference type="InterPro" id="IPR050879">
    <property type="entry name" value="Acyltransferase_3"/>
</dbReference>
<feature type="domain" description="Acyltransferase 3" evidence="2">
    <location>
        <begin position="103"/>
        <end position="516"/>
    </location>
</feature>
<feature type="transmembrane region" description="Helical" evidence="1">
    <location>
        <begin position="199"/>
        <end position="218"/>
    </location>
</feature>
<feature type="transmembrane region" description="Helical" evidence="1">
    <location>
        <begin position="502"/>
        <end position="521"/>
    </location>
</feature>
<comment type="caution">
    <text evidence="3">The sequence shown here is derived from an EMBL/GenBank/DDBJ whole genome shotgun (WGS) entry which is preliminary data.</text>
</comment>
<keyword evidence="3" id="KW-0808">Transferase</keyword>
<name>A0AAJ0C6Q2_9PEZI</name>
<gene>
    <name evidence="3" type="ORF">QBC33DRAFT_445041</name>
</gene>
<evidence type="ECO:0000313" key="3">
    <source>
        <dbReference type="EMBL" id="KAK1771170.1"/>
    </source>
</evidence>
<dbReference type="PANTHER" id="PTHR23028:SF134">
    <property type="entry name" value="PUTATIVE (AFU_ORTHOLOGUE AFUA_4G08520)-RELATED"/>
    <property type="match status" value="1"/>
</dbReference>
<keyword evidence="1" id="KW-0812">Transmembrane</keyword>
<dbReference type="Pfam" id="PF01757">
    <property type="entry name" value="Acyl_transf_3"/>
    <property type="match status" value="1"/>
</dbReference>